<dbReference type="Proteomes" id="UP000178964">
    <property type="component" value="Unassembled WGS sequence"/>
</dbReference>
<gene>
    <name evidence="1" type="ORF">A3A70_00020</name>
</gene>
<organism evidence="1 2">
    <name type="scientific">candidate division WWE3 bacterium RIFCSPLOWO2_01_FULL_42_11</name>
    <dbReference type="NCBI Taxonomy" id="1802627"/>
    <lineage>
        <taxon>Bacteria</taxon>
        <taxon>Katanobacteria</taxon>
    </lineage>
</organism>
<evidence type="ECO:0000313" key="1">
    <source>
        <dbReference type="EMBL" id="OGC58942.1"/>
    </source>
</evidence>
<name>A0A1F4VP15_UNCKA</name>
<dbReference type="EMBL" id="MEVK01000027">
    <property type="protein sequence ID" value="OGC58942.1"/>
    <property type="molecule type" value="Genomic_DNA"/>
</dbReference>
<reference evidence="1 2" key="1">
    <citation type="journal article" date="2016" name="Nat. Commun.">
        <title>Thousands of microbial genomes shed light on interconnected biogeochemical processes in an aquifer system.</title>
        <authorList>
            <person name="Anantharaman K."/>
            <person name="Brown C.T."/>
            <person name="Hug L.A."/>
            <person name="Sharon I."/>
            <person name="Castelle C.J."/>
            <person name="Probst A.J."/>
            <person name="Thomas B.C."/>
            <person name="Singh A."/>
            <person name="Wilkins M.J."/>
            <person name="Karaoz U."/>
            <person name="Brodie E.L."/>
            <person name="Williams K.H."/>
            <person name="Hubbard S.S."/>
            <person name="Banfield J.F."/>
        </authorList>
    </citation>
    <scope>NUCLEOTIDE SEQUENCE [LARGE SCALE GENOMIC DNA]</scope>
</reference>
<dbReference type="STRING" id="1802627.A3A70_00020"/>
<accession>A0A1F4VP15</accession>
<comment type="caution">
    <text evidence="1">The sequence shown here is derived from an EMBL/GenBank/DDBJ whole genome shotgun (WGS) entry which is preliminary data.</text>
</comment>
<proteinExistence type="predicted"/>
<protein>
    <submittedName>
        <fullName evidence="1">Uncharacterized protein</fullName>
    </submittedName>
</protein>
<dbReference type="AlphaFoldDB" id="A0A1F4VP15"/>
<evidence type="ECO:0000313" key="2">
    <source>
        <dbReference type="Proteomes" id="UP000178964"/>
    </source>
</evidence>
<sequence length="124" mass="14127">MSLTVSSAREREFQEDLRLITPVLRAPVVLYHELVLLARTYNETRGVVISRRNGSALQEVTISSSGDVWMRIGNRTLSPNKVQSWLETRRDQFDGSAELYDLFRDAIYVLTGSATHNPPTIELY</sequence>